<feature type="region of interest" description="Disordered" evidence="1">
    <location>
        <begin position="201"/>
        <end position="221"/>
    </location>
</feature>
<evidence type="ECO:0000259" key="2">
    <source>
        <dbReference type="Pfam" id="PF13843"/>
    </source>
</evidence>
<comment type="caution">
    <text evidence="3">The sequence shown here is derived from an EMBL/GenBank/DDBJ whole genome shotgun (WGS) entry which is preliminary data.</text>
</comment>
<dbReference type="Pfam" id="PF13843">
    <property type="entry name" value="DDE_Tnp_1_7"/>
    <property type="match status" value="1"/>
</dbReference>
<protein>
    <recommendedName>
        <fullName evidence="2">PiggyBac transposable element-derived protein domain-containing protein</fullName>
    </recommendedName>
</protein>
<sequence>MPRTRSVFKCPVLGVICELKYNVLPTYDDVIKLYEWTRHQRKLRLETAKEPVFAEIADIVTSTIENIWQTASIPTVTRTRIIQMLKAYHLKYKNLLKSVQRVSEDKLERFRHSGRLLFDISACKCKEFIKCTCPKDKKVPKQEQAFLIDQRTCRHMIIGGIDPIITKKLQSTLKRKHERENRQNVSSNTSTSSLAVLNVSTSSETSSMSDRSEFEEVTQKKRKKSSRIDFPTLSKTCDRYGVSDRAAAAIASSVLFDIDSDIGVIDRHKLRRQRTKTRNKLLNEVKISELNALYFDGRKDKTLKIVKKNGKCYRTLTVEEHISLIQEPGSIYLGYVVPNVGTAKGIEISIAEFLTREQILLHELIAIGCDGTNVNTGKNGGIIRLFERKLQKPLQWIVCLLHMNELPLRHLFLHLDGCTSGPKSFSGPLGKALETCEQLPIRKFQPIEGEMLPEMAKDLSTDQQYLHNIVTAVLTDYEYILFAPLVQPTGHILKYFSTTSTQYFTLSDPKSSALDIVLCIVSHLQDDREFWTPLDYFSHYFSDEFWENLSKQSNIKAMQANEKKLLNSTEEEYRKLAGIHILMGIFGLPRLRLDFIKGIEIPIITQLPRD</sequence>
<gene>
    <name evidence="3" type="ORF">ACAOBT_LOCUS7715</name>
</gene>
<dbReference type="OrthoDB" id="6776101at2759"/>
<feature type="compositionally biased region" description="Basic and acidic residues" evidence="1">
    <location>
        <begin position="210"/>
        <end position="219"/>
    </location>
</feature>
<feature type="region of interest" description="Disordered" evidence="1">
    <location>
        <begin position="172"/>
        <end position="191"/>
    </location>
</feature>
<feature type="domain" description="PiggyBac transposable element-derived protein" evidence="2">
    <location>
        <begin position="532"/>
        <end position="591"/>
    </location>
</feature>
<accession>A0A9P0P4A1</accession>
<evidence type="ECO:0000313" key="3">
    <source>
        <dbReference type="EMBL" id="CAH1968197.1"/>
    </source>
</evidence>
<dbReference type="AlphaFoldDB" id="A0A9P0P4A1"/>
<keyword evidence="4" id="KW-1185">Reference proteome</keyword>
<evidence type="ECO:0000256" key="1">
    <source>
        <dbReference type="SAM" id="MobiDB-lite"/>
    </source>
</evidence>
<evidence type="ECO:0000313" key="4">
    <source>
        <dbReference type="Proteomes" id="UP001152888"/>
    </source>
</evidence>
<organism evidence="3 4">
    <name type="scientific">Acanthoscelides obtectus</name>
    <name type="common">Bean weevil</name>
    <name type="synonym">Bruchus obtectus</name>
    <dbReference type="NCBI Taxonomy" id="200917"/>
    <lineage>
        <taxon>Eukaryota</taxon>
        <taxon>Metazoa</taxon>
        <taxon>Ecdysozoa</taxon>
        <taxon>Arthropoda</taxon>
        <taxon>Hexapoda</taxon>
        <taxon>Insecta</taxon>
        <taxon>Pterygota</taxon>
        <taxon>Neoptera</taxon>
        <taxon>Endopterygota</taxon>
        <taxon>Coleoptera</taxon>
        <taxon>Polyphaga</taxon>
        <taxon>Cucujiformia</taxon>
        <taxon>Chrysomeloidea</taxon>
        <taxon>Chrysomelidae</taxon>
        <taxon>Bruchinae</taxon>
        <taxon>Bruchini</taxon>
        <taxon>Acanthoscelides</taxon>
    </lineage>
</organism>
<dbReference type="InterPro" id="IPR029526">
    <property type="entry name" value="PGBD"/>
</dbReference>
<dbReference type="Proteomes" id="UP001152888">
    <property type="component" value="Unassembled WGS sequence"/>
</dbReference>
<name>A0A9P0P4A1_ACAOB</name>
<reference evidence="3" key="1">
    <citation type="submission" date="2022-03" db="EMBL/GenBank/DDBJ databases">
        <authorList>
            <person name="Sayadi A."/>
        </authorList>
    </citation>
    <scope>NUCLEOTIDE SEQUENCE</scope>
</reference>
<proteinExistence type="predicted"/>
<dbReference type="EMBL" id="CAKOFQ010006751">
    <property type="protein sequence ID" value="CAH1968197.1"/>
    <property type="molecule type" value="Genomic_DNA"/>
</dbReference>